<dbReference type="GO" id="GO:0005886">
    <property type="term" value="C:plasma membrane"/>
    <property type="evidence" value="ECO:0007669"/>
    <property type="project" value="TreeGrafter"/>
</dbReference>
<dbReference type="InterPro" id="IPR003594">
    <property type="entry name" value="HATPase_dom"/>
</dbReference>
<dbReference type="Gene3D" id="1.10.287.130">
    <property type="match status" value="1"/>
</dbReference>
<dbReference type="Gene3D" id="3.30.565.10">
    <property type="entry name" value="Histidine kinase-like ATPase, C-terminal domain"/>
    <property type="match status" value="1"/>
</dbReference>
<dbReference type="PROSITE" id="PS50109">
    <property type="entry name" value="HIS_KIN"/>
    <property type="match status" value="1"/>
</dbReference>
<keyword evidence="5" id="KW-0808">Transferase</keyword>
<evidence type="ECO:0000313" key="11">
    <source>
        <dbReference type="EMBL" id="HIQ60531.1"/>
    </source>
</evidence>
<dbReference type="InterPro" id="IPR036097">
    <property type="entry name" value="HisK_dim/P_sf"/>
</dbReference>
<dbReference type="GO" id="GO:0004721">
    <property type="term" value="F:phosphoprotein phosphatase activity"/>
    <property type="evidence" value="ECO:0007669"/>
    <property type="project" value="TreeGrafter"/>
</dbReference>
<comment type="catalytic activity">
    <reaction evidence="1">
        <text>ATP + protein L-histidine = ADP + protein N-phospho-L-histidine.</text>
        <dbReference type="EC" id="2.7.13.3"/>
    </reaction>
</comment>
<dbReference type="AlphaFoldDB" id="A0A9D1CG05"/>
<dbReference type="Pfam" id="PF02518">
    <property type="entry name" value="HATPase_c"/>
    <property type="match status" value="1"/>
</dbReference>
<dbReference type="SMART" id="SM00388">
    <property type="entry name" value="HisKA"/>
    <property type="match status" value="1"/>
</dbReference>
<evidence type="ECO:0000256" key="8">
    <source>
        <dbReference type="ARBA" id="ARBA00023136"/>
    </source>
</evidence>
<dbReference type="FunFam" id="3.30.565.10:FF:000006">
    <property type="entry name" value="Sensor histidine kinase WalK"/>
    <property type="match status" value="1"/>
</dbReference>
<dbReference type="Pfam" id="PF00512">
    <property type="entry name" value="HisKA"/>
    <property type="match status" value="1"/>
</dbReference>
<accession>A0A9D1CG05</accession>
<evidence type="ECO:0000256" key="7">
    <source>
        <dbReference type="ARBA" id="ARBA00023012"/>
    </source>
</evidence>
<dbReference type="CDD" id="cd00082">
    <property type="entry name" value="HisKA"/>
    <property type="match status" value="1"/>
</dbReference>
<organism evidence="11 12">
    <name type="scientific">Candidatus Enterenecus faecium</name>
    <dbReference type="NCBI Taxonomy" id="2840780"/>
    <lineage>
        <taxon>Bacteria</taxon>
        <taxon>Bacillati</taxon>
        <taxon>Bacillota</taxon>
        <taxon>Clostridia</taxon>
        <taxon>Eubacteriales</taxon>
        <taxon>Candidatus Enterenecus</taxon>
    </lineage>
</organism>
<dbReference type="GO" id="GO:0000155">
    <property type="term" value="F:phosphorelay sensor kinase activity"/>
    <property type="evidence" value="ECO:0007669"/>
    <property type="project" value="InterPro"/>
</dbReference>
<dbReference type="SUPFAM" id="SSF47384">
    <property type="entry name" value="Homodimeric domain of signal transducing histidine kinase"/>
    <property type="match status" value="1"/>
</dbReference>
<dbReference type="EMBL" id="DVFO01000026">
    <property type="protein sequence ID" value="HIQ60531.1"/>
    <property type="molecule type" value="Genomic_DNA"/>
</dbReference>
<comment type="subcellular location">
    <subcellularLocation>
        <location evidence="2">Membrane</location>
    </subcellularLocation>
</comment>
<keyword evidence="6 11" id="KW-0418">Kinase</keyword>
<evidence type="ECO:0000256" key="1">
    <source>
        <dbReference type="ARBA" id="ARBA00000085"/>
    </source>
</evidence>
<sequence length="389" mass="43783">MTIVTLMLCVIFSMMYYFTQSDLENKSVAMMRSIAADPVGQGSPTELGHEVRLPYFTLQLGHEKEIIATGGGYYDLSNQQFLQHVAQDALRSHEPVGVLEEYGLRYCRVVTPGNQLLVFADMTSEQATLQNLVRSCVLVGVVSFLTFLAISVLLAKWAVRPVEQAWKEQKQFVADASHELKTPLTVITTNAELMQQQGLDEESRERLSGNVLSMARHMRTLLEQMLELAKGDHQESQAQYEDVDLGELVDQETMSYEVVFFEQGLALDSRGEEHVTVRGNQVELRQVVDILLDNARKYSNPGGKTVVELRREGRRKCVLSVANPGPEIPPEDLAHIFQRFYRIDRARTRTGSFGLGLAIAQSIVLRHRGRIWAQSRQGVNTFSVELPIT</sequence>
<keyword evidence="7" id="KW-0902">Two-component regulatory system</keyword>
<keyword evidence="4" id="KW-0597">Phosphoprotein</keyword>
<dbReference type="InterPro" id="IPR005467">
    <property type="entry name" value="His_kinase_dom"/>
</dbReference>
<dbReference type="InterPro" id="IPR050351">
    <property type="entry name" value="BphY/WalK/GraS-like"/>
</dbReference>
<dbReference type="InterPro" id="IPR004358">
    <property type="entry name" value="Sig_transdc_His_kin-like_C"/>
</dbReference>
<dbReference type="EC" id="2.7.13.3" evidence="3"/>
<evidence type="ECO:0000259" key="10">
    <source>
        <dbReference type="PROSITE" id="PS50109"/>
    </source>
</evidence>
<dbReference type="PANTHER" id="PTHR45453">
    <property type="entry name" value="PHOSPHATE REGULON SENSOR PROTEIN PHOR"/>
    <property type="match status" value="1"/>
</dbReference>
<reference evidence="11" key="1">
    <citation type="submission" date="2020-10" db="EMBL/GenBank/DDBJ databases">
        <authorList>
            <person name="Gilroy R."/>
        </authorList>
    </citation>
    <scope>NUCLEOTIDE SEQUENCE</scope>
    <source>
        <strain evidence="11">ChiGjej2B2-12916</strain>
    </source>
</reference>
<keyword evidence="9" id="KW-0812">Transmembrane</keyword>
<evidence type="ECO:0000256" key="3">
    <source>
        <dbReference type="ARBA" id="ARBA00012438"/>
    </source>
</evidence>
<evidence type="ECO:0000313" key="12">
    <source>
        <dbReference type="Proteomes" id="UP000886879"/>
    </source>
</evidence>
<dbReference type="InterPro" id="IPR036890">
    <property type="entry name" value="HATPase_C_sf"/>
</dbReference>
<dbReference type="FunFam" id="1.10.287.130:FF:000001">
    <property type="entry name" value="Two-component sensor histidine kinase"/>
    <property type="match status" value="1"/>
</dbReference>
<dbReference type="GO" id="GO:0016036">
    <property type="term" value="P:cellular response to phosphate starvation"/>
    <property type="evidence" value="ECO:0007669"/>
    <property type="project" value="TreeGrafter"/>
</dbReference>
<evidence type="ECO:0000256" key="2">
    <source>
        <dbReference type="ARBA" id="ARBA00004370"/>
    </source>
</evidence>
<dbReference type="PRINTS" id="PR00344">
    <property type="entry name" value="BCTRLSENSOR"/>
</dbReference>
<evidence type="ECO:0000256" key="6">
    <source>
        <dbReference type="ARBA" id="ARBA00022777"/>
    </source>
</evidence>
<feature type="transmembrane region" description="Helical" evidence="9">
    <location>
        <begin position="137"/>
        <end position="159"/>
    </location>
</feature>
<reference evidence="11" key="2">
    <citation type="journal article" date="2021" name="PeerJ">
        <title>Extensive microbial diversity within the chicken gut microbiome revealed by metagenomics and culture.</title>
        <authorList>
            <person name="Gilroy R."/>
            <person name="Ravi A."/>
            <person name="Getino M."/>
            <person name="Pursley I."/>
            <person name="Horton D.L."/>
            <person name="Alikhan N.F."/>
            <person name="Baker D."/>
            <person name="Gharbi K."/>
            <person name="Hall N."/>
            <person name="Watson M."/>
            <person name="Adriaenssens E.M."/>
            <person name="Foster-Nyarko E."/>
            <person name="Jarju S."/>
            <person name="Secka A."/>
            <person name="Antonio M."/>
            <person name="Oren A."/>
            <person name="Chaudhuri R.R."/>
            <person name="La Ragione R."/>
            <person name="Hildebrand F."/>
            <person name="Pallen M.J."/>
        </authorList>
    </citation>
    <scope>NUCLEOTIDE SEQUENCE</scope>
    <source>
        <strain evidence="11">ChiGjej2B2-12916</strain>
    </source>
</reference>
<dbReference type="Proteomes" id="UP000886879">
    <property type="component" value="Unassembled WGS sequence"/>
</dbReference>
<dbReference type="SMART" id="SM00387">
    <property type="entry name" value="HATPase_c"/>
    <property type="match status" value="1"/>
</dbReference>
<comment type="caution">
    <text evidence="11">The sequence shown here is derived from an EMBL/GenBank/DDBJ whole genome shotgun (WGS) entry which is preliminary data.</text>
</comment>
<evidence type="ECO:0000256" key="4">
    <source>
        <dbReference type="ARBA" id="ARBA00022553"/>
    </source>
</evidence>
<evidence type="ECO:0000256" key="9">
    <source>
        <dbReference type="SAM" id="Phobius"/>
    </source>
</evidence>
<dbReference type="PANTHER" id="PTHR45453:SF1">
    <property type="entry name" value="PHOSPHATE REGULON SENSOR PROTEIN PHOR"/>
    <property type="match status" value="1"/>
</dbReference>
<dbReference type="CDD" id="cd00075">
    <property type="entry name" value="HATPase"/>
    <property type="match status" value="1"/>
</dbReference>
<proteinExistence type="predicted"/>
<dbReference type="InterPro" id="IPR003661">
    <property type="entry name" value="HisK_dim/P_dom"/>
</dbReference>
<dbReference type="SUPFAM" id="SSF55874">
    <property type="entry name" value="ATPase domain of HSP90 chaperone/DNA topoisomerase II/histidine kinase"/>
    <property type="match status" value="1"/>
</dbReference>
<feature type="domain" description="Histidine kinase" evidence="10">
    <location>
        <begin position="175"/>
        <end position="389"/>
    </location>
</feature>
<gene>
    <name evidence="11" type="ORF">IAD31_02920</name>
</gene>
<protein>
    <recommendedName>
        <fullName evidence="3">histidine kinase</fullName>
        <ecNumber evidence="3">2.7.13.3</ecNumber>
    </recommendedName>
</protein>
<evidence type="ECO:0000256" key="5">
    <source>
        <dbReference type="ARBA" id="ARBA00022679"/>
    </source>
</evidence>
<name>A0A9D1CG05_9FIRM</name>
<keyword evidence="9" id="KW-1133">Transmembrane helix</keyword>
<keyword evidence="8 9" id="KW-0472">Membrane</keyword>